<dbReference type="RefSeq" id="XP_016588694.1">
    <property type="nucleotide sequence ID" value="XM_016735315.1"/>
</dbReference>
<name>A0A0F2M8K3_SPOSC</name>
<dbReference type="GeneID" id="27670592"/>
<protein>
    <submittedName>
        <fullName evidence="1">Uncharacterized protein</fullName>
    </submittedName>
</protein>
<dbReference type="KEGG" id="ssck:SPSK_08727"/>
<reference evidence="1 2" key="2">
    <citation type="journal article" date="2015" name="Eukaryot. Cell">
        <title>Asexual propagation of a virulent clone complex in a human and feline outbreak of sporotrichosis.</title>
        <authorList>
            <person name="Teixeira Mde M."/>
            <person name="Rodrigues A.M."/>
            <person name="Tsui C.K."/>
            <person name="de Almeida L.G."/>
            <person name="Van Diepeningen A.D."/>
            <person name="van den Ende B.G."/>
            <person name="Fernandes G.F."/>
            <person name="Kano R."/>
            <person name="Hamelin R.C."/>
            <person name="Lopes-Bezerra L.M."/>
            <person name="Vasconcelos A.T."/>
            <person name="de Hoog S."/>
            <person name="de Camargo Z.P."/>
            <person name="Felipe M.S."/>
        </authorList>
    </citation>
    <scope>NUCLEOTIDE SEQUENCE [LARGE SCALE GENOMIC DNA]</scope>
    <source>
        <strain evidence="1 2">1099-18</strain>
    </source>
</reference>
<comment type="caution">
    <text evidence="1">The sequence shown here is derived from an EMBL/GenBank/DDBJ whole genome shotgun (WGS) entry which is preliminary data.</text>
</comment>
<organism evidence="1 2">
    <name type="scientific">Sporothrix schenckii 1099-18</name>
    <dbReference type="NCBI Taxonomy" id="1397361"/>
    <lineage>
        <taxon>Eukaryota</taxon>
        <taxon>Fungi</taxon>
        <taxon>Dikarya</taxon>
        <taxon>Ascomycota</taxon>
        <taxon>Pezizomycotina</taxon>
        <taxon>Sordariomycetes</taxon>
        <taxon>Sordariomycetidae</taxon>
        <taxon>Ophiostomatales</taxon>
        <taxon>Ophiostomataceae</taxon>
        <taxon>Sporothrix</taxon>
    </lineage>
</organism>
<dbReference type="EMBL" id="AXCR01000007">
    <property type="protein sequence ID" value="KJR86018.1"/>
    <property type="molecule type" value="Genomic_DNA"/>
</dbReference>
<sequence length="659" mass="74393">MESTDVNGGQDVGYEYDPQTTLESIEKSKTINFTISANYTSGWQPREAFRELVQNWRDGIIESFKLARHEFRVIRREQALDHNIEIMYSVPNVKWTGDTDPRWLGYIRYTGRDGEGSIDMVNCKATLQPQYLDMGGSSKVGQTEQAGAHGEGLKIALLVLMRSPQNHSVRCCSGGFNWTFNFTTSGRLVARLQRMSEAAIDRAVEQMERQTQRPGALLPFTASPNHDVRFVIGEYRTGRNETGNMVNRSPVKQTHFEEWTAAALFLHSTEPGDILTTSAAGDLLLAPHLRGKLYLKGLLLKESKTGQSASMTGRPLRFGYNFAIGRTNRERMSVGSAGEEGRAMLAIWNAVLQEYPSLATSAENLSDMLNTVEPEYADVSGAKYMPRMLAESLKRHLFSRVPQNKWYYSSVEKSKNHRLDDIFRGLGCEGVELSKPYWEALRQYGLLRTAEEEERRRFMAAPIVPPPATSFAKSLCRLLHACFHGCSQMKGLDFVFVGAGQLNLQLYFSDDHDLLFRIHDRWLSVQSASAELGLSEFQSESDILFHVVKSLFFDALEQLPLQDFTNPDGGLHSRIQDRPRRREAIRAEQRLLNYMRIANSSIETKKGLPALRISWPMTQPEVEIEIQCHLLSTCSHLMNKLVARDGKGPLYCDLGDASV</sequence>
<dbReference type="Proteomes" id="UP000033710">
    <property type="component" value="Unassembled WGS sequence"/>
</dbReference>
<dbReference type="VEuPathDB" id="FungiDB:SPSK_08727"/>
<evidence type="ECO:0000313" key="2">
    <source>
        <dbReference type="Proteomes" id="UP000033710"/>
    </source>
</evidence>
<accession>A0A0F2M8K3</accession>
<proteinExistence type="predicted"/>
<gene>
    <name evidence="1" type="ORF">SPSK_08727</name>
</gene>
<evidence type="ECO:0000313" key="1">
    <source>
        <dbReference type="EMBL" id="KJR86018.1"/>
    </source>
</evidence>
<dbReference type="OrthoDB" id="5376140at2759"/>
<dbReference type="AlphaFoldDB" id="A0A0F2M8K3"/>
<reference evidence="1 2" key="1">
    <citation type="journal article" date="2014" name="BMC Genomics">
        <title>Comparative genomics of the major fungal agents of human and animal Sporotrichosis: Sporothrix schenckii and Sporothrix brasiliensis.</title>
        <authorList>
            <person name="Teixeira M.M."/>
            <person name="de Almeida L.G."/>
            <person name="Kubitschek-Barreira P."/>
            <person name="Alves F.L."/>
            <person name="Kioshima E.S."/>
            <person name="Abadio A.K."/>
            <person name="Fernandes L."/>
            <person name="Derengowski L.S."/>
            <person name="Ferreira K.S."/>
            <person name="Souza R.C."/>
            <person name="Ruiz J.C."/>
            <person name="de Andrade N.C."/>
            <person name="Paes H.C."/>
            <person name="Nicola A.M."/>
            <person name="Albuquerque P."/>
            <person name="Gerber A.L."/>
            <person name="Martins V.P."/>
            <person name="Peconick L.D."/>
            <person name="Neto A.V."/>
            <person name="Chaucanez C.B."/>
            <person name="Silva P.A."/>
            <person name="Cunha O.L."/>
            <person name="de Oliveira F.F."/>
            <person name="dos Santos T.C."/>
            <person name="Barros A.L."/>
            <person name="Soares M.A."/>
            <person name="de Oliveira L.M."/>
            <person name="Marini M.M."/>
            <person name="Villalobos-Duno H."/>
            <person name="Cunha M.M."/>
            <person name="de Hoog S."/>
            <person name="da Silveira J.F."/>
            <person name="Henrissat B."/>
            <person name="Nino-Vega G.A."/>
            <person name="Cisalpino P.S."/>
            <person name="Mora-Montes H.M."/>
            <person name="Almeida S.R."/>
            <person name="Stajich J.E."/>
            <person name="Lopes-Bezerra L.M."/>
            <person name="Vasconcelos A.T."/>
            <person name="Felipe M.S."/>
        </authorList>
    </citation>
    <scope>NUCLEOTIDE SEQUENCE [LARGE SCALE GENOMIC DNA]</scope>
    <source>
        <strain evidence="1 2">1099-18</strain>
    </source>
</reference>